<organism evidence="1 2">
    <name type="scientific">Sporofaciens musculi</name>
    <dbReference type="NCBI Taxonomy" id="2681861"/>
    <lineage>
        <taxon>Bacteria</taxon>
        <taxon>Bacillati</taxon>
        <taxon>Bacillota</taxon>
        <taxon>Clostridia</taxon>
        <taxon>Lachnospirales</taxon>
        <taxon>Lachnospiraceae</taxon>
        <taxon>Sporofaciens</taxon>
    </lineage>
</organism>
<comment type="caution">
    <text evidence="1">The sequence shown here is derived from an EMBL/GenBank/DDBJ whole genome shotgun (WGS) entry which is preliminary data.</text>
</comment>
<gene>
    <name evidence="1" type="ORF">GN277_12965</name>
</gene>
<dbReference type="EMBL" id="WUQX01000001">
    <property type="protein sequence ID" value="MXP76273.1"/>
    <property type="molecule type" value="Genomic_DNA"/>
</dbReference>
<dbReference type="Proteomes" id="UP000460412">
    <property type="component" value="Unassembled WGS sequence"/>
</dbReference>
<dbReference type="RefSeq" id="WP_159751424.1">
    <property type="nucleotide sequence ID" value="NZ_WUQX01000001.1"/>
</dbReference>
<sequence>MSYIRKTKDEYQLLCNYGYDDGWEYVLAEDTMKEARERKSEYMKNMPGFSYKIVKKRVPITGND</sequence>
<evidence type="ECO:0000313" key="2">
    <source>
        <dbReference type="Proteomes" id="UP000460412"/>
    </source>
</evidence>
<name>A0A7X3SJ51_9FIRM</name>
<protein>
    <submittedName>
        <fullName evidence="1">Uncharacterized protein</fullName>
    </submittedName>
</protein>
<reference evidence="1 2" key="1">
    <citation type="submission" date="2019-12" db="EMBL/GenBank/DDBJ databases">
        <title>Sporaefaciens musculi gen. nov., sp. nov., a novel bacterium isolated from the caecum of an obese mouse.</title>
        <authorList>
            <person name="Rasmussen T.S."/>
            <person name="Streidl T."/>
            <person name="Hitch T.C.A."/>
            <person name="Wortmann E."/>
            <person name="Deptula P."/>
            <person name="Hansen M."/>
            <person name="Nielsen D.S."/>
            <person name="Clavel T."/>
            <person name="Vogensen F.K."/>
        </authorList>
    </citation>
    <scope>NUCLEOTIDE SEQUENCE [LARGE SCALE GENOMIC DNA]</scope>
    <source>
        <strain evidence="1 2">WCA-9-b2</strain>
    </source>
</reference>
<accession>A0A7X3SJ51</accession>
<keyword evidence="2" id="KW-1185">Reference proteome</keyword>
<evidence type="ECO:0000313" key="1">
    <source>
        <dbReference type="EMBL" id="MXP76273.1"/>
    </source>
</evidence>
<proteinExistence type="predicted"/>
<dbReference type="AlphaFoldDB" id="A0A7X3SJ51"/>